<keyword evidence="6" id="KW-0833">Ubl conjugation pathway</keyword>
<dbReference type="SUPFAM" id="SSF57850">
    <property type="entry name" value="RING/U-box"/>
    <property type="match status" value="1"/>
</dbReference>
<keyword evidence="5 8" id="KW-0863">Zinc-finger</keyword>
<dbReference type="GO" id="GO:0016925">
    <property type="term" value="P:protein sumoylation"/>
    <property type="evidence" value="ECO:0007669"/>
    <property type="project" value="TreeGrafter"/>
</dbReference>
<keyword evidence="3" id="KW-0808">Transferase</keyword>
<dbReference type="PROSITE" id="PS51044">
    <property type="entry name" value="ZF_SP_RING"/>
    <property type="match status" value="1"/>
</dbReference>
<dbReference type="EMBL" id="JAKELL010000007">
    <property type="protein sequence ID" value="KAH8997522.1"/>
    <property type="molecule type" value="Genomic_DNA"/>
</dbReference>
<feature type="compositionally biased region" description="Pro residues" evidence="9">
    <location>
        <begin position="459"/>
        <end position="473"/>
    </location>
</feature>
<evidence type="ECO:0000259" key="11">
    <source>
        <dbReference type="PROSITE" id="PS51466"/>
    </source>
</evidence>
<dbReference type="Pfam" id="PF02891">
    <property type="entry name" value="zf-MIZ"/>
    <property type="match status" value="1"/>
</dbReference>
<organism evidence="12 13">
    <name type="scientific">Lactarius akahatsu</name>
    <dbReference type="NCBI Taxonomy" id="416441"/>
    <lineage>
        <taxon>Eukaryota</taxon>
        <taxon>Fungi</taxon>
        <taxon>Dikarya</taxon>
        <taxon>Basidiomycota</taxon>
        <taxon>Agaricomycotina</taxon>
        <taxon>Agaricomycetes</taxon>
        <taxon>Russulales</taxon>
        <taxon>Russulaceae</taxon>
        <taxon>Lactarius</taxon>
    </lineage>
</organism>
<dbReference type="GO" id="GO:0000785">
    <property type="term" value="C:chromatin"/>
    <property type="evidence" value="ECO:0007669"/>
    <property type="project" value="TreeGrafter"/>
</dbReference>
<dbReference type="Proteomes" id="UP001201163">
    <property type="component" value="Unassembled WGS sequence"/>
</dbReference>
<feature type="compositionally biased region" description="Basic and acidic residues" evidence="9">
    <location>
        <begin position="510"/>
        <end position="523"/>
    </location>
</feature>
<comment type="similarity">
    <text evidence="2">Belongs to the PIAS family.</text>
</comment>
<dbReference type="PANTHER" id="PTHR10782">
    <property type="entry name" value="ZINC FINGER MIZ DOMAIN-CONTAINING PROTEIN"/>
    <property type="match status" value="1"/>
</dbReference>
<protein>
    <submittedName>
        <fullName evidence="12">PINIT domain-containing protein</fullName>
    </submittedName>
</protein>
<evidence type="ECO:0000256" key="8">
    <source>
        <dbReference type="PROSITE-ProRule" id="PRU00452"/>
    </source>
</evidence>
<evidence type="ECO:0000256" key="1">
    <source>
        <dbReference type="ARBA" id="ARBA00004718"/>
    </source>
</evidence>
<comment type="pathway">
    <text evidence="1">Protein modification; protein sumoylation.</text>
</comment>
<evidence type="ECO:0000256" key="3">
    <source>
        <dbReference type="ARBA" id="ARBA00022679"/>
    </source>
</evidence>
<evidence type="ECO:0000256" key="5">
    <source>
        <dbReference type="ARBA" id="ARBA00022771"/>
    </source>
</evidence>
<dbReference type="PANTHER" id="PTHR10782:SF4">
    <property type="entry name" value="TONALLI, ISOFORM E"/>
    <property type="match status" value="1"/>
</dbReference>
<feature type="region of interest" description="Disordered" evidence="9">
    <location>
        <begin position="444"/>
        <end position="524"/>
    </location>
</feature>
<feature type="region of interest" description="Disordered" evidence="9">
    <location>
        <begin position="101"/>
        <end position="121"/>
    </location>
</feature>
<evidence type="ECO:0000256" key="2">
    <source>
        <dbReference type="ARBA" id="ARBA00005383"/>
    </source>
</evidence>
<dbReference type="InterPro" id="IPR004181">
    <property type="entry name" value="Znf_MIZ"/>
</dbReference>
<keyword evidence="4" id="KW-0479">Metal-binding</keyword>
<name>A0AAD4LR75_9AGAM</name>
<dbReference type="AlphaFoldDB" id="A0AAD4LR75"/>
<dbReference type="GO" id="GO:0008270">
    <property type="term" value="F:zinc ion binding"/>
    <property type="evidence" value="ECO:0007669"/>
    <property type="project" value="UniProtKB-KW"/>
</dbReference>
<dbReference type="Gene3D" id="3.30.40.10">
    <property type="entry name" value="Zinc/RING finger domain, C3HC4 (zinc finger)"/>
    <property type="match status" value="1"/>
</dbReference>
<evidence type="ECO:0000256" key="6">
    <source>
        <dbReference type="ARBA" id="ARBA00022786"/>
    </source>
</evidence>
<feature type="domain" description="SP-RING-type" evidence="10">
    <location>
        <begin position="347"/>
        <end position="428"/>
    </location>
</feature>
<comment type="caution">
    <text evidence="12">The sequence shown here is derived from an EMBL/GenBank/DDBJ whole genome shotgun (WGS) entry which is preliminary data.</text>
</comment>
<evidence type="ECO:0000313" key="13">
    <source>
        <dbReference type="Proteomes" id="UP001201163"/>
    </source>
</evidence>
<feature type="compositionally biased region" description="Polar residues" evidence="9">
    <location>
        <begin position="475"/>
        <end position="488"/>
    </location>
</feature>
<sequence length="666" mass="72941">MSTTDPWGDFDTLKVNVRHNTVDRLKQIIAGFNDVCWTMLSKTGKKQDLIDRILSVLNEWRVSSNLDKWNKARSVLYQVRNSGIWRNQAHSAPGLVASTASSYPGTPPVPRPYAGTTAGPSSVPPRYDPFAPPRNTTLPVTPPQASAPVAVPRPAILFKSSPFFRVDQTVSTIAECPESSSSGDRRQQVLLFSLNADQIAKLNAADPKYQLRLYCTSSSYFALGASGLRFGGNPCPIEFPPTCEIRVNQVQITASTKGMKKKPGTAPPAYLGSSVRIALGHQNRVEMVYVNSQTNSNQPPPPPKKYYMVVMLVQVTTVNQLIERVKKGKFRSREDVLAQRAQAAKDEDEDIVAGPQKTTLKCPLSYGRIVTPCRSSQCVHVQCFDALSWYSVNEQTTTWSCPVCEKPINHEELIVDGYFNSILDSTPDVVEDVIVEADGEWHTSDDKYASPAWKGTHKPAPPAASPTPYPKPPVESSSPSDYAHNTSIQEKRQNSGDVFVLDSEEEDEGEVKRELSPSRRERSLASTQVIDLTLESDEESVSDRSLEKKRKAEVDLVVPTEEIWKKSRIGDSPNSPGDATTTLTVNGNVNIPMADVAGLGGHQTARRFVNGIPLPQRPPSHGGQYTATPHVGSPYTTPYYGSGSTGSFGSQVATHRTGYYSQFGNG</sequence>
<reference evidence="12" key="1">
    <citation type="submission" date="2022-01" db="EMBL/GenBank/DDBJ databases">
        <title>Comparative genomics reveals a dynamic genome evolution in the ectomycorrhizal milk-cap (Lactarius) mushrooms.</title>
        <authorList>
            <consortium name="DOE Joint Genome Institute"/>
            <person name="Lebreton A."/>
            <person name="Tang N."/>
            <person name="Kuo A."/>
            <person name="LaButti K."/>
            <person name="Drula E."/>
            <person name="Barry K."/>
            <person name="Clum A."/>
            <person name="Lipzen A."/>
            <person name="Mousain D."/>
            <person name="Ng V."/>
            <person name="Wang R."/>
            <person name="Wang X."/>
            <person name="Dai Y."/>
            <person name="Henrissat B."/>
            <person name="Grigoriev I.V."/>
            <person name="Guerin-Laguette A."/>
            <person name="Yu F."/>
            <person name="Martin F.M."/>
        </authorList>
    </citation>
    <scope>NUCLEOTIDE SEQUENCE</scope>
    <source>
        <strain evidence="12">QP</strain>
    </source>
</reference>
<gene>
    <name evidence="12" type="ORF">EDB92DRAFT_1840259</name>
</gene>
<dbReference type="GO" id="GO:0061665">
    <property type="term" value="F:SUMO ligase activity"/>
    <property type="evidence" value="ECO:0007669"/>
    <property type="project" value="TreeGrafter"/>
</dbReference>
<keyword evidence="7" id="KW-0862">Zinc</keyword>
<keyword evidence="13" id="KW-1185">Reference proteome</keyword>
<evidence type="ECO:0000313" key="12">
    <source>
        <dbReference type="EMBL" id="KAH8997522.1"/>
    </source>
</evidence>
<dbReference type="Gene3D" id="2.60.120.780">
    <property type="entry name" value="PINIT domain"/>
    <property type="match status" value="1"/>
</dbReference>
<feature type="domain" description="PINIT" evidence="11">
    <location>
        <begin position="141"/>
        <end position="316"/>
    </location>
</feature>
<evidence type="ECO:0000256" key="7">
    <source>
        <dbReference type="ARBA" id="ARBA00022833"/>
    </source>
</evidence>
<accession>A0AAD4LR75</accession>
<proteinExistence type="inferred from homology"/>
<dbReference type="InterPro" id="IPR023321">
    <property type="entry name" value="PINIT"/>
</dbReference>
<dbReference type="PROSITE" id="PS51466">
    <property type="entry name" value="PINIT"/>
    <property type="match status" value="1"/>
</dbReference>
<dbReference type="InterPro" id="IPR038654">
    <property type="entry name" value="PINIT_sf"/>
</dbReference>
<evidence type="ECO:0000256" key="9">
    <source>
        <dbReference type="SAM" id="MobiDB-lite"/>
    </source>
</evidence>
<evidence type="ECO:0000256" key="4">
    <source>
        <dbReference type="ARBA" id="ARBA00022723"/>
    </source>
</evidence>
<evidence type="ECO:0000259" key="10">
    <source>
        <dbReference type="PROSITE" id="PS51044"/>
    </source>
</evidence>
<dbReference type="Pfam" id="PF14324">
    <property type="entry name" value="PINIT"/>
    <property type="match status" value="1"/>
</dbReference>
<dbReference type="InterPro" id="IPR013083">
    <property type="entry name" value="Znf_RING/FYVE/PHD"/>
</dbReference>